<evidence type="ECO:0000313" key="4">
    <source>
        <dbReference type="EMBL" id="MBU9736102.1"/>
    </source>
</evidence>
<reference evidence="4" key="1">
    <citation type="submission" date="2021-06" db="EMBL/GenBank/DDBJ databases">
        <title>Description of novel taxa of the family Lachnospiraceae.</title>
        <authorList>
            <person name="Chaplin A.V."/>
            <person name="Sokolova S.R."/>
            <person name="Pikina A.P."/>
            <person name="Korzhanova M."/>
            <person name="Belova V."/>
            <person name="Korostin D."/>
            <person name="Efimov B.A."/>
        </authorList>
    </citation>
    <scope>NUCLEOTIDE SEQUENCE</scope>
    <source>
        <strain evidence="4">ASD5720</strain>
    </source>
</reference>
<evidence type="ECO:0000256" key="2">
    <source>
        <dbReference type="PROSITE-ProRule" id="PRU00335"/>
    </source>
</evidence>
<dbReference type="PROSITE" id="PS01081">
    <property type="entry name" value="HTH_TETR_1"/>
    <property type="match status" value="1"/>
</dbReference>
<comment type="caution">
    <text evidence="4">The sequence shown here is derived from an EMBL/GenBank/DDBJ whole genome shotgun (WGS) entry which is preliminary data.</text>
</comment>
<dbReference type="InterPro" id="IPR001647">
    <property type="entry name" value="HTH_TetR"/>
</dbReference>
<evidence type="ECO:0000259" key="3">
    <source>
        <dbReference type="PROSITE" id="PS50977"/>
    </source>
</evidence>
<dbReference type="InterPro" id="IPR023772">
    <property type="entry name" value="DNA-bd_HTH_TetR-type_CS"/>
</dbReference>
<dbReference type="InterPro" id="IPR050109">
    <property type="entry name" value="HTH-type_TetR-like_transc_reg"/>
</dbReference>
<dbReference type="InterPro" id="IPR009057">
    <property type="entry name" value="Homeodomain-like_sf"/>
</dbReference>
<proteinExistence type="predicted"/>
<evidence type="ECO:0000256" key="1">
    <source>
        <dbReference type="ARBA" id="ARBA00023125"/>
    </source>
</evidence>
<dbReference type="GO" id="GO:0003700">
    <property type="term" value="F:DNA-binding transcription factor activity"/>
    <property type="evidence" value="ECO:0007669"/>
    <property type="project" value="TreeGrafter"/>
</dbReference>
<dbReference type="SUPFAM" id="SSF46689">
    <property type="entry name" value="Homeodomain-like"/>
    <property type="match status" value="1"/>
</dbReference>
<dbReference type="PANTHER" id="PTHR30055">
    <property type="entry name" value="HTH-TYPE TRANSCRIPTIONAL REGULATOR RUTR"/>
    <property type="match status" value="1"/>
</dbReference>
<feature type="DNA-binding region" description="H-T-H motif" evidence="2">
    <location>
        <begin position="33"/>
        <end position="52"/>
    </location>
</feature>
<dbReference type="AlphaFoldDB" id="A0A949K6L8"/>
<keyword evidence="5" id="KW-1185">Reference proteome</keyword>
<dbReference type="EMBL" id="JAHQCW010000007">
    <property type="protein sequence ID" value="MBU9736102.1"/>
    <property type="molecule type" value="Genomic_DNA"/>
</dbReference>
<dbReference type="GO" id="GO:0000976">
    <property type="term" value="F:transcription cis-regulatory region binding"/>
    <property type="evidence" value="ECO:0007669"/>
    <property type="project" value="TreeGrafter"/>
</dbReference>
<accession>A0A949K6L8</accession>
<sequence length="201" mass="22508">MKIKDEKQIEAKKKQILDIAETIITEEGIENLSVRKIAARLNQTPGILYHYFKDKEAVLAAIVERGYQEILAVIRETAKDTDPAVRLRNGLTGYLRLMIQKRDIFLLLMQSKDTAIQERVNILSTGTGDKKESIGSLCATLREGVESGCFRDVKIELRAQVIWSGAYGLISRIVTEQPSGEQTEHLIGEYLDMVLDSLASA</sequence>
<keyword evidence="1 2" id="KW-0238">DNA-binding</keyword>
<dbReference type="PROSITE" id="PS50977">
    <property type="entry name" value="HTH_TETR_2"/>
    <property type="match status" value="1"/>
</dbReference>
<feature type="domain" description="HTH tetR-type" evidence="3">
    <location>
        <begin position="10"/>
        <end position="70"/>
    </location>
</feature>
<dbReference type="Gene3D" id="1.10.10.60">
    <property type="entry name" value="Homeodomain-like"/>
    <property type="match status" value="1"/>
</dbReference>
<evidence type="ECO:0000313" key="5">
    <source>
        <dbReference type="Proteomes" id="UP000712157"/>
    </source>
</evidence>
<gene>
    <name evidence="4" type="ORF">KTH89_06095</name>
</gene>
<dbReference type="RefSeq" id="WP_238721048.1">
    <property type="nucleotide sequence ID" value="NZ_JAHQCW010000007.1"/>
</dbReference>
<dbReference type="PRINTS" id="PR00455">
    <property type="entry name" value="HTHTETR"/>
</dbReference>
<dbReference type="InterPro" id="IPR036271">
    <property type="entry name" value="Tet_transcr_reg_TetR-rel_C_sf"/>
</dbReference>
<dbReference type="Pfam" id="PF00440">
    <property type="entry name" value="TetR_N"/>
    <property type="match status" value="1"/>
</dbReference>
<dbReference type="PANTHER" id="PTHR30055:SF212">
    <property type="entry name" value="TETR-FAMILY FAMILY TRANSCRIPTIONAL REGULATOR"/>
    <property type="match status" value="1"/>
</dbReference>
<name>A0A949K6L8_9FIRM</name>
<protein>
    <submittedName>
        <fullName evidence="4">TetR/AcrR family transcriptional regulator</fullName>
    </submittedName>
</protein>
<dbReference type="Gene3D" id="1.10.357.10">
    <property type="entry name" value="Tetracycline Repressor, domain 2"/>
    <property type="match status" value="1"/>
</dbReference>
<dbReference type="Proteomes" id="UP000712157">
    <property type="component" value="Unassembled WGS sequence"/>
</dbReference>
<dbReference type="SUPFAM" id="SSF48498">
    <property type="entry name" value="Tetracyclin repressor-like, C-terminal domain"/>
    <property type="match status" value="1"/>
</dbReference>
<organism evidence="4 5">
    <name type="scientific">Diplocloster agilis</name>
    <dbReference type="NCBI Taxonomy" id="2850323"/>
    <lineage>
        <taxon>Bacteria</taxon>
        <taxon>Bacillati</taxon>
        <taxon>Bacillota</taxon>
        <taxon>Clostridia</taxon>
        <taxon>Lachnospirales</taxon>
        <taxon>Lachnospiraceae</taxon>
        <taxon>Diplocloster</taxon>
    </lineage>
</organism>